<dbReference type="GO" id="GO:0055052">
    <property type="term" value="C:ATP-binding cassette (ABC) transporter complex, substrate-binding subunit-containing"/>
    <property type="evidence" value="ECO:0007669"/>
    <property type="project" value="TreeGrafter"/>
</dbReference>
<keyword evidence="2" id="KW-1003">Cell membrane</keyword>
<dbReference type="PROSITE" id="PS50893">
    <property type="entry name" value="ABC_TRANSPORTER_2"/>
    <property type="match status" value="1"/>
</dbReference>
<dbReference type="EMBL" id="CP001778">
    <property type="protein sequence ID" value="ADD43727.1"/>
    <property type="molecule type" value="Genomic_DNA"/>
</dbReference>
<dbReference type="Pfam" id="PF08402">
    <property type="entry name" value="TOBE_2"/>
    <property type="match status" value="1"/>
</dbReference>
<dbReference type="InterPro" id="IPR008995">
    <property type="entry name" value="Mo/tungstate-bd_C_term_dom"/>
</dbReference>
<gene>
    <name evidence="8" type="ordered locus">Snas_4075</name>
</gene>
<keyword evidence="5" id="KW-1278">Translocase</keyword>
<evidence type="ECO:0000256" key="2">
    <source>
        <dbReference type="ARBA" id="ARBA00022475"/>
    </source>
</evidence>
<dbReference type="Pfam" id="PF00005">
    <property type="entry name" value="ABC_tran"/>
    <property type="match status" value="1"/>
</dbReference>
<dbReference type="InterPro" id="IPR003593">
    <property type="entry name" value="AAA+_ATPase"/>
</dbReference>
<evidence type="ECO:0000259" key="7">
    <source>
        <dbReference type="PROSITE" id="PS50893"/>
    </source>
</evidence>
<keyword evidence="4" id="KW-0067">ATP-binding</keyword>
<feature type="domain" description="ABC transporter" evidence="7">
    <location>
        <begin position="1"/>
        <end position="236"/>
    </location>
</feature>
<dbReference type="GO" id="GO:0005524">
    <property type="term" value="F:ATP binding"/>
    <property type="evidence" value="ECO:0007669"/>
    <property type="project" value="UniProtKB-KW"/>
</dbReference>
<protein>
    <submittedName>
        <fullName evidence="8">ABC transporter related protein</fullName>
    </submittedName>
</protein>
<dbReference type="InterPro" id="IPR003439">
    <property type="entry name" value="ABC_transporter-like_ATP-bd"/>
</dbReference>
<dbReference type="PANTHER" id="PTHR43875:SF15">
    <property type="entry name" value="TREHALOSE IMPORT ATP-BINDING PROTEIN SUGC"/>
    <property type="match status" value="1"/>
</dbReference>
<dbReference type="OrthoDB" id="2550338at2"/>
<evidence type="ECO:0000256" key="1">
    <source>
        <dbReference type="ARBA" id="ARBA00022448"/>
    </source>
</evidence>
<dbReference type="Gene3D" id="3.40.50.300">
    <property type="entry name" value="P-loop containing nucleotide triphosphate hydrolases"/>
    <property type="match status" value="1"/>
</dbReference>
<accession>D3Q0X7</accession>
<dbReference type="Proteomes" id="UP000000844">
    <property type="component" value="Chromosome"/>
</dbReference>
<dbReference type="SMART" id="SM00382">
    <property type="entry name" value="AAA"/>
    <property type="match status" value="1"/>
</dbReference>
<reference evidence="8 9" key="1">
    <citation type="journal article" date="2009" name="Stand. Genomic Sci.">
        <title>Complete genome sequence of Stackebrandtia nassauensis type strain (LLR-40K-21).</title>
        <authorList>
            <person name="Munk C."/>
            <person name="Lapidus A."/>
            <person name="Copeland A."/>
            <person name="Jando M."/>
            <person name="Mayilraj S."/>
            <person name="Glavina Del Rio T."/>
            <person name="Nolan M."/>
            <person name="Chen F."/>
            <person name="Lucas S."/>
            <person name="Tice H."/>
            <person name="Cheng J.F."/>
            <person name="Han C."/>
            <person name="Detter J.C."/>
            <person name="Bruce D."/>
            <person name="Goodwin L."/>
            <person name="Chain P."/>
            <person name="Pitluck S."/>
            <person name="Goker M."/>
            <person name="Ovchinikova G."/>
            <person name="Pati A."/>
            <person name="Ivanova N."/>
            <person name="Mavromatis K."/>
            <person name="Chen A."/>
            <person name="Palaniappan K."/>
            <person name="Land M."/>
            <person name="Hauser L."/>
            <person name="Chang Y.J."/>
            <person name="Jeffries C.D."/>
            <person name="Bristow J."/>
            <person name="Eisen J.A."/>
            <person name="Markowitz V."/>
            <person name="Hugenholtz P."/>
            <person name="Kyrpides N.C."/>
            <person name="Klenk H.P."/>
        </authorList>
    </citation>
    <scope>NUCLEOTIDE SEQUENCE [LARGE SCALE GENOMIC DNA]</scope>
    <source>
        <strain evidence="9">DSM 44728 / CIP 108903 / NRRL B-16338 / NBRC 102104 / LLR-40K-21</strain>
    </source>
</reference>
<proteinExistence type="predicted"/>
<sequence>MASIDVHKVDKKFGKVTALEDVSFSVADGEFFCLLGPSGAGKTTTLKIVAGLVEPGGGTVHIDGVDVGDVEPTHRDLAMCFENYALYPQLNVFDNLASPLRSPLSRTPADEIRHRIAHTAGLLGIDHLLDRSVTQLSNGQRQRVALGRVLVRPARAYLLDEPLAHLDAKLRATMRAELKSISGGDATTTIYVTHDYVEALSLADRIGVIRDGRILQVGTPGEVWSAPANAFVAQAFGKPRINLVPGALVASDDGQTFASADGAFQVPVPSTDVGEGTEVQIGIRPRDLRLHTGAGDVPDGQVRLEGSVYVLEHLGRNTEVTVAIGQSRLSVIVPRSEVSSLARDDKVGVLMNPHTVHVFLAGAEGKRVSP</sequence>
<dbReference type="HOGENOM" id="CLU_000604_1_1_11"/>
<dbReference type="InterPro" id="IPR012340">
    <property type="entry name" value="NA-bd_OB-fold"/>
</dbReference>
<dbReference type="Gene3D" id="2.40.50.140">
    <property type="entry name" value="Nucleic acid-binding proteins"/>
    <property type="match status" value="1"/>
</dbReference>
<evidence type="ECO:0000256" key="3">
    <source>
        <dbReference type="ARBA" id="ARBA00022741"/>
    </source>
</evidence>
<dbReference type="GO" id="GO:0140359">
    <property type="term" value="F:ABC-type transporter activity"/>
    <property type="evidence" value="ECO:0007669"/>
    <property type="project" value="UniProtKB-ARBA"/>
</dbReference>
<dbReference type="eggNOG" id="COG3842">
    <property type="taxonomic scope" value="Bacteria"/>
</dbReference>
<dbReference type="InterPro" id="IPR013611">
    <property type="entry name" value="Transp-assoc_OB_typ2"/>
</dbReference>
<evidence type="ECO:0000256" key="5">
    <source>
        <dbReference type="ARBA" id="ARBA00022967"/>
    </source>
</evidence>
<keyword evidence="9" id="KW-1185">Reference proteome</keyword>
<dbReference type="InterPro" id="IPR027417">
    <property type="entry name" value="P-loop_NTPase"/>
</dbReference>
<keyword evidence="3" id="KW-0547">Nucleotide-binding</keyword>
<dbReference type="GO" id="GO:0016887">
    <property type="term" value="F:ATP hydrolysis activity"/>
    <property type="evidence" value="ECO:0007669"/>
    <property type="project" value="InterPro"/>
</dbReference>
<evidence type="ECO:0000256" key="4">
    <source>
        <dbReference type="ARBA" id="ARBA00022840"/>
    </source>
</evidence>
<dbReference type="STRING" id="446470.Snas_4075"/>
<dbReference type="KEGG" id="sna:Snas_4075"/>
<name>D3Q0X7_STANL</name>
<evidence type="ECO:0000313" key="9">
    <source>
        <dbReference type="Proteomes" id="UP000000844"/>
    </source>
</evidence>
<dbReference type="InterPro" id="IPR047641">
    <property type="entry name" value="ABC_transpr_MalK/UgpC-like"/>
</dbReference>
<evidence type="ECO:0000313" key="8">
    <source>
        <dbReference type="EMBL" id="ADD43727.1"/>
    </source>
</evidence>
<dbReference type="RefSeq" id="WP_013019298.1">
    <property type="nucleotide sequence ID" value="NC_013947.1"/>
</dbReference>
<keyword evidence="6" id="KW-0472">Membrane</keyword>
<organism evidence="8 9">
    <name type="scientific">Stackebrandtia nassauensis (strain DSM 44728 / CIP 108903 / NRRL B-16338 / NBRC 102104 / LLR-40K-21)</name>
    <dbReference type="NCBI Taxonomy" id="446470"/>
    <lineage>
        <taxon>Bacteria</taxon>
        <taxon>Bacillati</taxon>
        <taxon>Actinomycetota</taxon>
        <taxon>Actinomycetes</taxon>
        <taxon>Glycomycetales</taxon>
        <taxon>Glycomycetaceae</taxon>
        <taxon>Stackebrandtia</taxon>
    </lineage>
</organism>
<dbReference type="Gene3D" id="2.40.50.100">
    <property type="match status" value="1"/>
</dbReference>
<keyword evidence="1" id="KW-0813">Transport</keyword>
<evidence type="ECO:0000256" key="6">
    <source>
        <dbReference type="ARBA" id="ARBA00023136"/>
    </source>
</evidence>
<dbReference type="SUPFAM" id="SSF52540">
    <property type="entry name" value="P-loop containing nucleoside triphosphate hydrolases"/>
    <property type="match status" value="1"/>
</dbReference>
<dbReference type="PANTHER" id="PTHR43875">
    <property type="entry name" value="MALTODEXTRIN IMPORT ATP-BINDING PROTEIN MSMX"/>
    <property type="match status" value="1"/>
</dbReference>
<dbReference type="SUPFAM" id="SSF50331">
    <property type="entry name" value="MOP-like"/>
    <property type="match status" value="1"/>
</dbReference>
<dbReference type="AlphaFoldDB" id="D3Q0X7"/>
<dbReference type="FunFam" id="3.40.50.300:FF:000042">
    <property type="entry name" value="Maltose/maltodextrin ABC transporter, ATP-binding protein"/>
    <property type="match status" value="1"/>
</dbReference>